<accession>A0ABN7XQG8</accession>
<dbReference type="EMBL" id="CAJVQB010172577">
    <property type="protein sequence ID" value="CAG8857586.1"/>
    <property type="molecule type" value="Genomic_DNA"/>
</dbReference>
<evidence type="ECO:0000313" key="2">
    <source>
        <dbReference type="Proteomes" id="UP000789901"/>
    </source>
</evidence>
<gene>
    <name evidence="1" type="ORF">GMARGA_LOCUS46405</name>
</gene>
<comment type="caution">
    <text evidence="1">The sequence shown here is derived from an EMBL/GenBank/DDBJ whole genome shotgun (WGS) entry which is preliminary data.</text>
</comment>
<evidence type="ECO:0000313" key="1">
    <source>
        <dbReference type="EMBL" id="CAG8857586.1"/>
    </source>
</evidence>
<feature type="non-terminal residue" evidence="1">
    <location>
        <position position="89"/>
    </location>
</feature>
<sequence length="89" mass="10177">KLEEGTNLSHSKKTRMGLYAKLGVPNSLTRNFLEMCHKDPNQRLTKILEKKKILRGPNFAGLPGESILEPIHLLNNLTEVAKEQKKELW</sequence>
<dbReference type="Proteomes" id="UP000789901">
    <property type="component" value="Unassembled WGS sequence"/>
</dbReference>
<organism evidence="1 2">
    <name type="scientific">Gigaspora margarita</name>
    <dbReference type="NCBI Taxonomy" id="4874"/>
    <lineage>
        <taxon>Eukaryota</taxon>
        <taxon>Fungi</taxon>
        <taxon>Fungi incertae sedis</taxon>
        <taxon>Mucoromycota</taxon>
        <taxon>Glomeromycotina</taxon>
        <taxon>Glomeromycetes</taxon>
        <taxon>Diversisporales</taxon>
        <taxon>Gigasporaceae</taxon>
        <taxon>Gigaspora</taxon>
    </lineage>
</organism>
<protein>
    <submittedName>
        <fullName evidence="1">4466_t:CDS:1</fullName>
    </submittedName>
</protein>
<proteinExistence type="predicted"/>
<keyword evidence="2" id="KW-1185">Reference proteome</keyword>
<name>A0ABN7XQG8_GIGMA</name>
<feature type="non-terminal residue" evidence="1">
    <location>
        <position position="1"/>
    </location>
</feature>
<reference evidence="1 2" key="1">
    <citation type="submission" date="2021-06" db="EMBL/GenBank/DDBJ databases">
        <authorList>
            <person name="Kallberg Y."/>
            <person name="Tangrot J."/>
            <person name="Rosling A."/>
        </authorList>
    </citation>
    <scope>NUCLEOTIDE SEQUENCE [LARGE SCALE GENOMIC DNA]</scope>
    <source>
        <strain evidence="1 2">120-4 pot B 10/14</strain>
    </source>
</reference>